<feature type="transmembrane region" description="Helical" evidence="1">
    <location>
        <begin position="119"/>
        <end position="139"/>
    </location>
</feature>
<keyword evidence="1" id="KW-0812">Transmembrane</keyword>
<reference evidence="3 4" key="1">
    <citation type="submission" date="2021-03" db="EMBL/GenBank/DDBJ databases">
        <title>Antimicrobial resistance genes in bacteria isolated from Japanese honey, and their potential for conferring macrolide and lincosamide resistance in the American foulbrood pathogen Paenibacillus larvae.</title>
        <authorList>
            <person name="Okamoto M."/>
            <person name="Kumagai M."/>
            <person name="Kanamori H."/>
            <person name="Takamatsu D."/>
        </authorList>
    </citation>
    <scope>NUCLEOTIDE SEQUENCE [LARGE SCALE GENOMIC DNA]</scope>
    <source>
        <strain evidence="3 4">J1TS3</strain>
    </source>
</reference>
<keyword evidence="4" id="KW-1185">Reference proteome</keyword>
<dbReference type="InterPro" id="IPR009936">
    <property type="entry name" value="DUF1468"/>
</dbReference>
<sequence>MITNKSKIDLISSFLLLVISIVALWETRGLSEMSYIFPRTVCIILFILSLVYFFKSLVEKEGMEYFKNVRKRKVILIASGMAGYVILISFIGFLPASIIYLTASIWILQKGRSIKSNRLLLIHSLFISIILSSALYVLFRYVLIVPLPDGLLGL</sequence>
<dbReference type="Pfam" id="PF07331">
    <property type="entry name" value="TctB"/>
    <property type="match status" value="1"/>
</dbReference>
<feature type="domain" description="DUF1468" evidence="2">
    <location>
        <begin position="11"/>
        <end position="148"/>
    </location>
</feature>
<evidence type="ECO:0000313" key="3">
    <source>
        <dbReference type="EMBL" id="GIN20169.1"/>
    </source>
</evidence>
<keyword evidence="1" id="KW-0472">Membrane</keyword>
<proteinExistence type="predicted"/>
<keyword evidence="1" id="KW-1133">Transmembrane helix</keyword>
<evidence type="ECO:0000259" key="2">
    <source>
        <dbReference type="Pfam" id="PF07331"/>
    </source>
</evidence>
<protein>
    <recommendedName>
        <fullName evidence="2">DUF1468 domain-containing protein</fullName>
    </recommendedName>
</protein>
<organism evidence="3 4">
    <name type="scientific">Siminovitchia fordii</name>
    <dbReference type="NCBI Taxonomy" id="254759"/>
    <lineage>
        <taxon>Bacteria</taxon>
        <taxon>Bacillati</taxon>
        <taxon>Bacillota</taxon>
        <taxon>Bacilli</taxon>
        <taxon>Bacillales</taxon>
        <taxon>Bacillaceae</taxon>
        <taxon>Siminovitchia</taxon>
    </lineage>
</organism>
<dbReference type="Proteomes" id="UP000680279">
    <property type="component" value="Unassembled WGS sequence"/>
</dbReference>
<gene>
    <name evidence="3" type="ORF">J1TS3_13030</name>
</gene>
<evidence type="ECO:0000313" key="4">
    <source>
        <dbReference type="Proteomes" id="UP000680279"/>
    </source>
</evidence>
<feature type="transmembrane region" description="Helical" evidence="1">
    <location>
        <begin position="36"/>
        <end position="54"/>
    </location>
</feature>
<dbReference type="EMBL" id="BOQT01000003">
    <property type="protein sequence ID" value="GIN20169.1"/>
    <property type="molecule type" value="Genomic_DNA"/>
</dbReference>
<feature type="transmembrane region" description="Helical" evidence="1">
    <location>
        <begin position="6"/>
        <end position="24"/>
    </location>
</feature>
<evidence type="ECO:0000256" key="1">
    <source>
        <dbReference type="SAM" id="Phobius"/>
    </source>
</evidence>
<comment type="caution">
    <text evidence="3">The sequence shown here is derived from an EMBL/GenBank/DDBJ whole genome shotgun (WGS) entry which is preliminary data.</text>
</comment>
<accession>A0ABQ4K342</accession>
<name>A0ABQ4K342_9BACI</name>
<dbReference type="RefSeq" id="WP_018705684.1">
    <property type="nucleotide sequence ID" value="NZ_BOQT01000003.1"/>
</dbReference>
<feature type="transmembrane region" description="Helical" evidence="1">
    <location>
        <begin position="74"/>
        <end position="107"/>
    </location>
</feature>